<keyword evidence="3" id="KW-1185">Reference proteome</keyword>
<organism evidence="2 3">
    <name type="scientific">Modicella reniformis</name>
    <dbReference type="NCBI Taxonomy" id="1440133"/>
    <lineage>
        <taxon>Eukaryota</taxon>
        <taxon>Fungi</taxon>
        <taxon>Fungi incertae sedis</taxon>
        <taxon>Mucoromycota</taxon>
        <taxon>Mortierellomycotina</taxon>
        <taxon>Mortierellomycetes</taxon>
        <taxon>Mortierellales</taxon>
        <taxon>Mortierellaceae</taxon>
        <taxon>Modicella</taxon>
    </lineage>
</organism>
<dbReference type="OrthoDB" id="2438799at2759"/>
<accession>A0A9P6MIG9</accession>
<evidence type="ECO:0000256" key="1">
    <source>
        <dbReference type="SAM" id="MobiDB-lite"/>
    </source>
</evidence>
<feature type="region of interest" description="Disordered" evidence="1">
    <location>
        <begin position="24"/>
        <end position="48"/>
    </location>
</feature>
<proteinExistence type="predicted"/>
<dbReference type="EMBL" id="JAAAHW010000434">
    <property type="protein sequence ID" value="KAG0002501.1"/>
    <property type="molecule type" value="Genomic_DNA"/>
</dbReference>
<comment type="caution">
    <text evidence="2">The sequence shown here is derived from an EMBL/GenBank/DDBJ whole genome shotgun (WGS) entry which is preliminary data.</text>
</comment>
<gene>
    <name evidence="2" type="ORF">BGZ65_002583</name>
</gene>
<evidence type="ECO:0000313" key="3">
    <source>
        <dbReference type="Proteomes" id="UP000749646"/>
    </source>
</evidence>
<protein>
    <submittedName>
        <fullName evidence="2">Uncharacterized protein</fullName>
    </submittedName>
</protein>
<sequence>MVEENYPARSIGEKEAKAQRCTRVFRSGQQSDDDGGAGADADTGASDLPATTPAAQVYFDPDKAISITLILAGCDIGPSFKVLQREAASFVNDKMQKVSISKLHFLTSV</sequence>
<dbReference type="Proteomes" id="UP000749646">
    <property type="component" value="Unassembled WGS sequence"/>
</dbReference>
<evidence type="ECO:0000313" key="2">
    <source>
        <dbReference type="EMBL" id="KAG0002501.1"/>
    </source>
</evidence>
<reference evidence="2" key="1">
    <citation type="journal article" date="2020" name="Fungal Divers.">
        <title>Resolving the Mortierellaceae phylogeny through synthesis of multi-gene phylogenetics and phylogenomics.</title>
        <authorList>
            <person name="Vandepol N."/>
            <person name="Liber J."/>
            <person name="Desiro A."/>
            <person name="Na H."/>
            <person name="Kennedy M."/>
            <person name="Barry K."/>
            <person name="Grigoriev I.V."/>
            <person name="Miller A.N."/>
            <person name="O'Donnell K."/>
            <person name="Stajich J.E."/>
            <person name="Bonito G."/>
        </authorList>
    </citation>
    <scope>NUCLEOTIDE SEQUENCE</scope>
    <source>
        <strain evidence="2">MES-2147</strain>
    </source>
</reference>
<dbReference type="AlphaFoldDB" id="A0A9P6MIG9"/>
<name>A0A9P6MIG9_9FUNG</name>